<feature type="chain" id="PRO_5046993770" description="Secretion system C-terminal sorting domain-containing protein" evidence="1">
    <location>
        <begin position="24"/>
        <end position="578"/>
    </location>
</feature>
<dbReference type="Pfam" id="PF18962">
    <property type="entry name" value="Por_Secre_tail"/>
    <property type="match status" value="1"/>
</dbReference>
<evidence type="ECO:0000256" key="1">
    <source>
        <dbReference type="SAM" id="SignalP"/>
    </source>
</evidence>
<gene>
    <name evidence="3" type="ORF">HBN54_001496</name>
</gene>
<feature type="domain" description="Secretion system C-terminal sorting" evidence="2">
    <location>
        <begin position="509"/>
        <end position="572"/>
    </location>
</feature>
<reference evidence="3 4" key="1">
    <citation type="submission" date="2020-03" db="EMBL/GenBank/DDBJ databases">
        <title>Genomic Encyclopedia of Type Strains, Phase IV (KMG-V): Genome sequencing to study the core and pangenomes of soil and plant-associated prokaryotes.</title>
        <authorList>
            <person name="Whitman W."/>
        </authorList>
    </citation>
    <scope>NUCLEOTIDE SEQUENCE [LARGE SCALE GENOMIC DNA]</scope>
    <source>
        <strain evidence="3 4">1B</strain>
    </source>
</reference>
<dbReference type="InterPro" id="IPR026444">
    <property type="entry name" value="Secre_tail"/>
</dbReference>
<keyword evidence="1" id="KW-0732">Signal</keyword>
<accession>A0ABX1HF71</accession>
<organism evidence="3 4">
    <name type="scientific">Hymenobacter artigasi</name>
    <dbReference type="NCBI Taxonomy" id="2719616"/>
    <lineage>
        <taxon>Bacteria</taxon>
        <taxon>Pseudomonadati</taxon>
        <taxon>Bacteroidota</taxon>
        <taxon>Cytophagia</taxon>
        <taxon>Cytophagales</taxon>
        <taxon>Hymenobacteraceae</taxon>
        <taxon>Hymenobacter</taxon>
    </lineage>
</organism>
<feature type="signal peptide" evidence="1">
    <location>
        <begin position="1"/>
        <end position="23"/>
    </location>
</feature>
<keyword evidence="4" id="KW-1185">Reference proteome</keyword>
<evidence type="ECO:0000313" key="3">
    <source>
        <dbReference type="EMBL" id="NKI88903.1"/>
    </source>
</evidence>
<proteinExistence type="predicted"/>
<protein>
    <recommendedName>
        <fullName evidence="2">Secretion system C-terminal sorting domain-containing protein</fullName>
    </recommendedName>
</protein>
<dbReference type="PANTHER" id="PTHR35580">
    <property type="entry name" value="CELL SURFACE GLYCOPROTEIN (S-LAYER PROTEIN)-LIKE PROTEIN"/>
    <property type="match status" value="1"/>
</dbReference>
<comment type="caution">
    <text evidence="3">The sequence shown here is derived from an EMBL/GenBank/DDBJ whole genome shotgun (WGS) entry which is preliminary data.</text>
</comment>
<dbReference type="EMBL" id="JAAVTK010000003">
    <property type="protein sequence ID" value="NKI88903.1"/>
    <property type="molecule type" value="Genomic_DNA"/>
</dbReference>
<evidence type="ECO:0000259" key="2">
    <source>
        <dbReference type="Pfam" id="PF18962"/>
    </source>
</evidence>
<dbReference type="InterPro" id="IPR052918">
    <property type="entry name" value="Motility_Chemotaxis_Reg"/>
</dbReference>
<dbReference type="PANTHER" id="PTHR35580:SF1">
    <property type="entry name" value="PHYTASE-LIKE DOMAIN-CONTAINING PROTEIN"/>
    <property type="match status" value="1"/>
</dbReference>
<dbReference type="Proteomes" id="UP000717634">
    <property type="component" value="Unassembled WGS sequence"/>
</dbReference>
<dbReference type="RefSeq" id="WP_168672544.1">
    <property type="nucleotide sequence ID" value="NZ_JAAVTK010000003.1"/>
</dbReference>
<evidence type="ECO:0000313" key="4">
    <source>
        <dbReference type="Proteomes" id="UP000717634"/>
    </source>
</evidence>
<sequence length="578" mass="57337">MKKNTPYLRALSLLALAAMPALANAQRWQWASAPTAITGPGGAAHPDGSAITATALDAAGNTVVAGYFSGTFTLGNTTLSSAGGSDIFVAKLSPGGQWIQAVSAGGPGQDYANALVLSGGSVVVAGSFGGAAPAGSLTSFQSFGLTTTGTAQASDAFVAQLGPTGQWVMARSMGGPGQDAASALALDGAGNAVVAGSFQNTVGFGTSTLVADGVTTAVFVARLNLATSTWTQAAQSTCQFSTIPFRTYPTALAVDAAGNAVVAGTFSTSASFGSTVLSTRDDGLFVARLSVAGQWTQAVPLSATTNAGSGAGAPQARAVALDATGNVTVAGLLAEPVNVGGTLLTSAGGYDVFVARLSAAGQWTQALRAGGPANDFATALTTTASGATVVAGLYGGIFPASTTPTIFGNFQLANSGTYDAFVAQLSAAGQWESVMPIGGMGWDAISAVSVDAAGAITVGGFYDAPISVGPFVLPNATGYRTAFTARLANSALATNTHAATPAETFTLAPNPAANAVRLTWPEASATARPVQVLDALGREVRRQELPARTAQAALDVAGLAPGLYMVRCGAATSRLQVE</sequence>
<name>A0ABX1HF71_9BACT</name>